<keyword evidence="11" id="KW-1185">Reference proteome</keyword>
<feature type="transmembrane region" description="Helical" evidence="8">
    <location>
        <begin position="384"/>
        <end position="402"/>
    </location>
</feature>
<evidence type="ECO:0000259" key="9">
    <source>
        <dbReference type="PROSITE" id="PS50850"/>
    </source>
</evidence>
<keyword evidence="4 8" id="KW-0812">Transmembrane</keyword>
<keyword evidence="5 8" id="KW-1133">Transmembrane helix</keyword>
<sequence>MTDSKGDIIDIESRDTYEIRDGTISQLSLWETFKYHWKAVLWSIAISNATIMESYDLILTSLLYAQPGFKRQFGEQLADGSWSLSLKWQLAISVIASAGLAMGLLISGWICDKWRPRYMMIICHVLIACFIFLPFYATTIEMVFGGIFLISIPCGVFASATPNYAAEICPVKLRSYVTTYINLCWVAGHLICAGVVAGTLDIDGMWSYRIPFAVQWAWPLFMIIICWCAPESPWWLTRNGQENEARKSLDRVCSAPEDVIDPDHTMSVIQDTLRLEKEAMRIQGGYLDCFRGTNLRRTEIAVISWGGQVLPGFVLQNYCTYFFTLAGLPSNKSFYMSCGMFDILYYVRLFILTPAQQFTGTYGVAFIGTIFSMILLARFGRRQMYITGLLAMLPLMWTIGFLDLRTDSNTRRWAQAGLLLTWFFLYSSSIGPIPYAIGSEVSAARLRSKTISLARAMYYVLSILNSVIAPYMLNPANGNLGGKAAFLPASLNIFMAIWAWFRLPETKDLGPGILDLLFEARTPTRLFVEESKKLM</sequence>
<dbReference type="GO" id="GO:0016020">
    <property type="term" value="C:membrane"/>
    <property type="evidence" value="ECO:0007669"/>
    <property type="project" value="UniProtKB-SubCell"/>
</dbReference>
<dbReference type="Gene3D" id="1.20.1250.20">
    <property type="entry name" value="MFS general substrate transporter like domains"/>
    <property type="match status" value="1"/>
</dbReference>
<feature type="transmembrane region" description="Helical" evidence="8">
    <location>
        <begin position="118"/>
        <end position="137"/>
    </location>
</feature>
<dbReference type="OrthoDB" id="6612291at2759"/>
<evidence type="ECO:0000256" key="6">
    <source>
        <dbReference type="ARBA" id="ARBA00023136"/>
    </source>
</evidence>
<keyword evidence="6 8" id="KW-0472">Membrane</keyword>
<dbReference type="SUPFAM" id="SSF103473">
    <property type="entry name" value="MFS general substrate transporter"/>
    <property type="match status" value="1"/>
</dbReference>
<evidence type="ECO:0000313" key="11">
    <source>
        <dbReference type="Proteomes" id="UP001149165"/>
    </source>
</evidence>
<keyword evidence="3 7" id="KW-0813">Transport</keyword>
<dbReference type="NCBIfam" id="TIGR00879">
    <property type="entry name" value="SP"/>
    <property type="match status" value="1"/>
</dbReference>
<feature type="transmembrane region" description="Helical" evidence="8">
    <location>
        <begin position="143"/>
        <end position="165"/>
    </location>
</feature>
<dbReference type="AlphaFoldDB" id="A0A9W9FVW0"/>
<evidence type="ECO:0000256" key="2">
    <source>
        <dbReference type="ARBA" id="ARBA00010992"/>
    </source>
</evidence>
<gene>
    <name evidence="10" type="ORF">N7456_004019</name>
</gene>
<proteinExistence type="inferred from homology"/>
<feature type="domain" description="Major facilitator superfamily (MFS) profile" evidence="9">
    <location>
        <begin position="42"/>
        <end position="507"/>
    </location>
</feature>
<feature type="transmembrane region" description="Helical" evidence="8">
    <location>
        <begin position="456"/>
        <end position="473"/>
    </location>
</feature>
<dbReference type="GO" id="GO:0005351">
    <property type="term" value="F:carbohydrate:proton symporter activity"/>
    <property type="evidence" value="ECO:0007669"/>
    <property type="project" value="TreeGrafter"/>
</dbReference>
<dbReference type="InterPro" id="IPR020846">
    <property type="entry name" value="MFS_dom"/>
</dbReference>
<dbReference type="InterPro" id="IPR003663">
    <property type="entry name" value="Sugar/inositol_transpt"/>
</dbReference>
<evidence type="ECO:0000256" key="5">
    <source>
        <dbReference type="ARBA" id="ARBA00022989"/>
    </source>
</evidence>
<evidence type="ECO:0000313" key="10">
    <source>
        <dbReference type="EMBL" id="KAJ5107344.1"/>
    </source>
</evidence>
<comment type="subcellular location">
    <subcellularLocation>
        <location evidence="1">Membrane</location>
        <topology evidence="1">Multi-pass membrane protein</topology>
    </subcellularLocation>
</comment>
<comment type="similarity">
    <text evidence="2 7">Belongs to the major facilitator superfamily. Sugar transporter (TC 2.A.1.1) family.</text>
</comment>
<evidence type="ECO:0000256" key="8">
    <source>
        <dbReference type="SAM" id="Phobius"/>
    </source>
</evidence>
<organism evidence="10 11">
    <name type="scientific">Penicillium angulare</name>
    <dbReference type="NCBI Taxonomy" id="116970"/>
    <lineage>
        <taxon>Eukaryota</taxon>
        <taxon>Fungi</taxon>
        <taxon>Dikarya</taxon>
        <taxon>Ascomycota</taxon>
        <taxon>Pezizomycotina</taxon>
        <taxon>Eurotiomycetes</taxon>
        <taxon>Eurotiomycetidae</taxon>
        <taxon>Eurotiales</taxon>
        <taxon>Aspergillaceae</taxon>
        <taxon>Penicillium</taxon>
    </lineage>
</organism>
<feature type="transmembrane region" description="Helical" evidence="8">
    <location>
        <begin position="206"/>
        <end position="229"/>
    </location>
</feature>
<dbReference type="InterPro" id="IPR050360">
    <property type="entry name" value="MFS_Sugar_Transporters"/>
</dbReference>
<reference evidence="10" key="1">
    <citation type="submission" date="2022-11" db="EMBL/GenBank/DDBJ databases">
        <authorList>
            <person name="Petersen C."/>
        </authorList>
    </citation>
    <scope>NUCLEOTIDE SEQUENCE</scope>
    <source>
        <strain evidence="10">IBT 30069</strain>
    </source>
</reference>
<accession>A0A9W9FVW0</accession>
<protein>
    <submittedName>
        <fullName evidence="10">General substrate transporter</fullName>
    </submittedName>
</protein>
<dbReference type="EMBL" id="JAPQKH010000003">
    <property type="protein sequence ID" value="KAJ5107344.1"/>
    <property type="molecule type" value="Genomic_DNA"/>
</dbReference>
<dbReference type="PANTHER" id="PTHR48022">
    <property type="entry name" value="PLASTIDIC GLUCOSE TRANSPORTER 4"/>
    <property type="match status" value="1"/>
</dbReference>
<dbReference type="InterPro" id="IPR036259">
    <property type="entry name" value="MFS_trans_sf"/>
</dbReference>
<evidence type="ECO:0000256" key="1">
    <source>
        <dbReference type="ARBA" id="ARBA00004141"/>
    </source>
</evidence>
<feature type="transmembrane region" description="Helical" evidence="8">
    <location>
        <begin position="90"/>
        <end position="111"/>
    </location>
</feature>
<reference evidence="10" key="2">
    <citation type="journal article" date="2023" name="IMA Fungus">
        <title>Comparative genomic study of the Penicillium genus elucidates a diverse pangenome and 15 lateral gene transfer events.</title>
        <authorList>
            <person name="Petersen C."/>
            <person name="Sorensen T."/>
            <person name="Nielsen M.R."/>
            <person name="Sondergaard T.E."/>
            <person name="Sorensen J.L."/>
            <person name="Fitzpatrick D.A."/>
            <person name="Frisvad J.C."/>
            <person name="Nielsen K.L."/>
        </authorList>
    </citation>
    <scope>NUCLEOTIDE SEQUENCE</scope>
    <source>
        <strain evidence="10">IBT 30069</strain>
    </source>
</reference>
<comment type="caution">
    <text evidence="10">The sequence shown here is derived from an EMBL/GenBank/DDBJ whole genome shotgun (WGS) entry which is preliminary data.</text>
</comment>
<feature type="transmembrane region" description="Helical" evidence="8">
    <location>
        <begin position="485"/>
        <end position="501"/>
    </location>
</feature>
<dbReference type="PROSITE" id="PS50850">
    <property type="entry name" value="MFS"/>
    <property type="match status" value="1"/>
</dbReference>
<dbReference type="PANTHER" id="PTHR48022:SF2">
    <property type="entry name" value="PLASTIDIC GLUCOSE TRANSPORTER 4"/>
    <property type="match status" value="1"/>
</dbReference>
<dbReference type="Pfam" id="PF00083">
    <property type="entry name" value="Sugar_tr"/>
    <property type="match status" value="1"/>
</dbReference>
<feature type="transmembrane region" description="Helical" evidence="8">
    <location>
        <begin position="358"/>
        <end position="377"/>
    </location>
</feature>
<name>A0A9W9FVW0_9EURO</name>
<evidence type="ECO:0000256" key="4">
    <source>
        <dbReference type="ARBA" id="ARBA00022692"/>
    </source>
</evidence>
<feature type="transmembrane region" description="Helical" evidence="8">
    <location>
        <begin position="177"/>
        <end position="200"/>
    </location>
</feature>
<evidence type="ECO:0000256" key="7">
    <source>
        <dbReference type="RuleBase" id="RU003346"/>
    </source>
</evidence>
<feature type="transmembrane region" description="Helical" evidence="8">
    <location>
        <begin position="414"/>
        <end position="435"/>
    </location>
</feature>
<evidence type="ECO:0000256" key="3">
    <source>
        <dbReference type="ARBA" id="ARBA00022448"/>
    </source>
</evidence>
<dbReference type="InterPro" id="IPR005828">
    <property type="entry name" value="MFS_sugar_transport-like"/>
</dbReference>
<dbReference type="Proteomes" id="UP001149165">
    <property type="component" value="Unassembled WGS sequence"/>
</dbReference>
<dbReference type="FunFam" id="1.20.1250.20:FF:000078">
    <property type="entry name" value="MFS maltose transporter, putative"/>
    <property type="match status" value="1"/>
</dbReference>